<name>A0A1X7M660_9BURK</name>
<protein>
    <submittedName>
        <fullName evidence="1">Uncharacterized protein</fullName>
    </submittedName>
</protein>
<reference evidence="2" key="1">
    <citation type="submission" date="2017-04" db="EMBL/GenBank/DDBJ databases">
        <authorList>
            <person name="Varghese N."/>
            <person name="Submissions S."/>
        </authorList>
    </citation>
    <scope>NUCLEOTIDE SEQUENCE [LARGE SCALE GENOMIC DNA]</scope>
    <source>
        <strain evidence="2">LMG 29540</strain>
    </source>
</reference>
<proteinExistence type="predicted"/>
<keyword evidence="2" id="KW-1185">Reference proteome</keyword>
<sequence length="99" mass="10950">MHILATPMRQQGRAIPKRDVEAAPPVRGDLLVTQEKSETFGRYSTVARFQTSGAAEQQPLPPLHDADLSWMGTNGFVLTGIEVVGGVTYAQSWWCRLRP</sequence>
<dbReference type="Proteomes" id="UP000193228">
    <property type="component" value="Unassembled WGS sequence"/>
</dbReference>
<dbReference type="STRING" id="1515439.SAMN06265784_1234"/>
<accession>A0A1X7M660</accession>
<dbReference type="AlphaFoldDB" id="A0A1X7M660"/>
<dbReference type="EMBL" id="FXAT01000023">
    <property type="protein sequence ID" value="SMG61531.1"/>
    <property type="molecule type" value="Genomic_DNA"/>
</dbReference>
<evidence type="ECO:0000313" key="2">
    <source>
        <dbReference type="Proteomes" id="UP000193228"/>
    </source>
</evidence>
<gene>
    <name evidence="1" type="ORF">SAMN06265784_1234</name>
</gene>
<organism evidence="1 2">
    <name type="scientific">Paraburkholderia susongensis</name>
    <dbReference type="NCBI Taxonomy" id="1515439"/>
    <lineage>
        <taxon>Bacteria</taxon>
        <taxon>Pseudomonadati</taxon>
        <taxon>Pseudomonadota</taxon>
        <taxon>Betaproteobacteria</taxon>
        <taxon>Burkholderiales</taxon>
        <taxon>Burkholderiaceae</taxon>
        <taxon>Paraburkholderia</taxon>
    </lineage>
</organism>
<dbReference type="OrthoDB" id="9133409at2"/>
<evidence type="ECO:0000313" key="1">
    <source>
        <dbReference type="EMBL" id="SMG61531.1"/>
    </source>
</evidence>